<dbReference type="InterPro" id="IPR000836">
    <property type="entry name" value="PRTase_dom"/>
</dbReference>
<name>A0A0B4XS56_9GAMM</name>
<dbReference type="Pfam" id="PF00156">
    <property type="entry name" value="Pribosyltran"/>
    <property type="match status" value="1"/>
</dbReference>
<evidence type="ECO:0000313" key="2">
    <source>
        <dbReference type="EMBL" id="AJD50006.1"/>
    </source>
</evidence>
<evidence type="ECO:0000313" key="3">
    <source>
        <dbReference type="Proteomes" id="UP000006764"/>
    </source>
</evidence>
<sequence length="171" mass="18796">MSDFSSAHIDQLLERMATELHAHLAKRRISQHVLVGIHSGGAWVAEALHTKLSDSAPPGTLDISFYRDDFSRRGLHPKVKPTTLPFDIDDAHVVLVDDVLMSGRTVRAALNELFDYGRPASVTLAVLFDIGQRELPFAADICGEHLALDPQQRVELRGPAPLTADILDMKA</sequence>
<evidence type="ECO:0000259" key="1">
    <source>
        <dbReference type="Pfam" id="PF00156"/>
    </source>
</evidence>
<dbReference type="KEGG" id="apac:S7S_17970"/>
<dbReference type="RefSeq" id="WP_008734634.1">
    <property type="nucleotide sequence ID" value="NZ_CP004387.1"/>
</dbReference>
<dbReference type="Proteomes" id="UP000006764">
    <property type="component" value="Chromosome"/>
</dbReference>
<dbReference type="HOGENOM" id="CLU_094234_1_1_6"/>
<dbReference type="Gene3D" id="3.40.50.2020">
    <property type="match status" value="1"/>
</dbReference>
<dbReference type="STRING" id="391936.S7S_17970"/>
<feature type="domain" description="Phosphoribosyltransferase" evidence="1">
    <location>
        <begin position="12"/>
        <end position="136"/>
    </location>
</feature>
<dbReference type="PANTHER" id="PTHR11608">
    <property type="entry name" value="BIFUNCTIONAL PROTEIN PYRR"/>
    <property type="match status" value="1"/>
</dbReference>
<dbReference type="NCBIfam" id="NF003545">
    <property type="entry name" value="PRK05205.1-1"/>
    <property type="match status" value="1"/>
</dbReference>
<dbReference type="SUPFAM" id="SSF53271">
    <property type="entry name" value="PRTase-like"/>
    <property type="match status" value="1"/>
</dbReference>
<protein>
    <submittedName>
        <fullName evidence="2">Transcriptional regulator PyrR</fullName>
    </submittedName>
</protein>
<dbReference type="AlphaFoldDB" id="A0A0B4XS56"/>
<gene>
    <name evidence="2" type="ORF">S7S_17970</name>
</gene>
<dbReference type="PANTHER" id="PTHR11608:SF0">
    <property type="entry name" value="BIFUNCTIONAL PROTEIN PYRR"/>
    <property type="match status" value="1"/>
</dbReference>
<dbReference type="InterPro" id="IPR050137">
    <property type="entry name" value="PyrR_bifunctional"/>
</dbReference>
<dbReference type="CDD" id="cd06223">
    <property type="entry name" value="PRTases_typeI"/>
    <property type="match status" value="1"/>
</dbReference>
<accession>A0A0B4XS56</accession>
<reference evidence="2 3" key="1">
    <citation type="journal article" date="2012" name="J. Bacteriol.">
        <title>Genome sequence of an alkane-degrading bacterium, Alcanivorax pacificus type strain W11-5, isolated from deep sea sediment.</title>
        <authorList>
            <person name="Lai Q."/>
            <person name="Shao Z."/>
        </authorList>
    </citation>
    <scope>NUCLEOTIDE SEQUENCE [LARGE SCALE GENOMIC DNA]</scope>
    <source>
        <strain evidence="2 3">W11-5</strain>
    </source>
</reference>
<organism evidence="2 3">
    <name type="scientific">Isoalcanivorax pacificus W11-5</name>
    <dbReference type="NCBI Taxonomy" id="391936"/>
    <lineage>
        <taxon>Bacteria</taxon>
        <taxon>Pseudomonadati</taxon>
        <taxon>Pseudomonadota</taxon>
        <taxon>Gammaproteobacteria</taxon>
        <taxon>Oceanospirillales</taxon>
        <taxon>Alcanivoracaceae</taxon>
        <taxon>Isoalcanivorax</taxon>
    </lineage>
</organism>
<dbReference type="EMBL" id="CP004387">
    <property type="protein sequence ID" value="AJD50006.1"/>
    <property type="molecule type" value="Genomic_DNA"/>
</dbReference>
<dbReference type="InterPro" id="IPR029057">
    <property type="entry name" value="PRTase-like"/>
</dbReference>
<proteinExistence type="predicted"/>
<keyword evidence="3" id="KW-1185">Reference proteome</keyword>